<protein>
    <submittedName>
        <fullName evidence="1">Uncharacterized protein</fullName>
    </submittedName>
</protein>
<accession>A0CJN9</accession>
<reference evidence="1 2" key="1">
    <citation type="journal article" date="2006" name="Nature">
        <title>Global trends of whole-genome duplications revealed by the ciliate Paramecium tetraurelia.</title>
        <authorList>
            <consortium name="Genoscope"/>
            <person name="Aury J.-M."/>
            <person name="Jaillon O."/>
            <person name="Duret L."/>
            <person name="Noel B."/>
            <person name="Jubin C."/>
            <person name="Porcel B.M."/>
            <person name="Segurens B."/>
            <person name="Daubin V."/>
            <person name="Anthouard V."/>
            <person name="Aiach N."/>
            <person name="Arnaiz O."/>
            <person name="Billaut A."/>
            <person name="Beisson J."/>
            <person name="Blanc I."/>
            <person name="Bouhouche K."/>
            <person name="Camara F."/>
            <person name="Duharcourt S."/>
            <person name="Guigo R."/>
            <person name="Gogendeau D."/>
            <person name="Katinka M."/>
            <person name="Keller A.-M."/>
            <person name="Kissmehl R."/>
            <person name="Klotz C."/>
            <person name="Koll F."/>
            <person name="Le Moue A."/>
            <person name="Lepere C."/>
            <person name="Malinsky S."/>
            <person name="Nowacki M."/>
            <person name="Nowak J.K."/>
            <person name="Plattner H."/>
            <person name="Poulain J."/>
            <person name="Ruiz F."/>
            <person name="Serrano V."/>
            <person name="Zagulski M."/>
            <person name="Dessen P."/>
            <person name="Betermier M."/>
            <person name="Weissenbach J."/>
            <person name="Scarpelli C."/>
            <person name="Schachter V."/>
            <person name="Sperling L."/>
            <person name="Meyer E."/>
            <person name="Cohen J."/>
            <person name="Wincker P."/>
        </authorList>
    </citation>
    <scope>NUCLEOTIDE SEQUENCE [LARGE SCALE GENOMIC DNA]</scope>
    <source>
        <strain evidence="1 2">Stock d4-2</strain>
    </source>
</reference>
<dbReference type="InParanoid" id="A0CJN9"/>
<sequence length="152" mass="17907">MIFNSKSSFLKQNKNSLQQLELLQQHYLIIVGSYSNRYTFCYGSTSLFKCTSKKYIQKNVENICTIVEGHAIRIKRRIFVFLISSERISKSRSPLQYDDRVHPSPKTMPSQNIEQKINNTYLESNFVTTSFTSYFYKAIIRVKIELLKRLNK</sequence>
<dbReference type="RefSeq" id="XP_001438403.1">
    <property type="nucleotide sequence ID" value="XM_001438366.1"/>
</dbReference>
<dbReference type="AlphaFoldDB" id="A0CJN9"/>
<evidence type="ECO:0000313" key="1">
    <source>
        <dbReference type="EMBL" id="CAK71006.1"/>
    </source>
</evidence>
<dbReference type="KEGG" id="ptm:GSPATT00000718001"/>
<dbReference type="Proteomes" id="UP000000600">
    <property type="component" value="Unassembled WGS sequence"/>
</dbReference>
<gene>
    <name evidence="1" type="ORF">GSPATT00000718001</name>
</gene>
<proteinExistence type="predicted"/>
<dbReference type="OrthoDB" id="10248542at2759"/>
<dbReference type="HOGENOM" id="CLU_1725847_0_0_1"/>
<organism evidence="1 2">
    <name type="scientific">Paramecium tetraurelia</name>
    <dbReference type="NCBI Taxonomy" id="5888"/>
    <lineage>
        <taxon>Eukaryota</taxon>
        <taxon>Sar</taxon>
        <taxon>Alveolata</taxon>
        <taxon>Ciliophora</taxon>
        <taxon>Intramacronucleata</taxon>
        <taxon>Oligohymenophorea</taxon>
        <taxon>Peniculida</taxon>
        <taxon>Parameciidae</taxon>
        <taxon>Paramecium</taxon>
    </lineage>
</organism>
<keyword evidence="2" id="KW-1185">Reference proteome</keyword>
<name>A0CJN9_PARTE</name>
<evidence type="ECO:0000313" key="2">
    <source>
        <dbReference type="Proteomes" id="UP000000600"/>
    </source>
</evidence>
<dbReference type="GeneID" id="5024188"/>
<dbReference type="EMBL" id="CT868096">
    <property type="protein sequence ID" value="CAK71006.1"/>
    <property type="molecule type" value="Genomic_DNA"/>
</dbReference>